<dbReference type="AlphaFoldDB" id="G3TMY0"/>
<dbReference type="Ensembl" id="ENSLAFT00000021785.2">
    <property type="protein sequence ID" value="ENSLAFP00000016521.2"/>
    <property type="gene ID" value="ENSLAFG00000022741.2"/>
</dbReference>
<proteinExistence type="predicted"/>
<feature type="signal peptide" evidence="2">
    <location>
        <begin position="1"/>
        <end position="15"/>
    </location>
</feature>
<organism evidence="3 4">
    <name type="scientific">Loxodonta africana</name>
    <name type="common">African elephant</name>
    <dbReference type="NCBI Taxonomy" id="9785"/>
    <lineage>
        <taxon>Eukaryota</taxon>
        <taxon>Metazoa</taxon>
        <taxon>Chordata</taxon>
        <taxon>Craniata</taxon>
        <taxon>Vertebrata</taxon>
        <taxon>Euteleostomi</taxon>
        <taxon>Mammalia</taxon>
        <taxon>Eutheria</taxon>
        <taxon>Afrotheria</taxon>
        <taxon>Proboscidea</taxon>
        <taxon>Elephantidae</taxon>
        <taxon>Loxodonta</taxon>
    </lineage>
</organism>
<name>G3TMY0_LOXAF</name>
<keyword evidence="4" id="KW-1185">Reference proteome</keyword>
<dbReference type="OMA" id="FREDYNG"/>
<feature type="compositionally biased region" description="Pro residues" evidence="1">
    <location>
        <begin position="101"/>
        <end position="110"/>
    </location>
</feature>
<protein>
    <recommendedName>
        <fullName evidence="5">Proline rich 27</fullName>
    </recommendedName>
</protein>
<evidence type="ECO:0000313" key="4">
    <source>
        <dbReference type="Proteomes" id="UP000007646"/>
    </source>
</evidence>
<dbReference type="Proteomes" id="UP000007646">
    <property type="component" value="Unassembled WGS sequence"/>
</dbReference>
<dbReference type="eggNOG" id="ENOG502SCUZ">
    <property type="taxonomic scope" value="Eukaryota"/>
</dbReference>
<evidence type="ECO:0000256" key="1">
    <source>
        <dbReference type="SAM" id="MobiDB-lite"/>
    </source>
</evidence>
<reference evidence="3 4" key="1">
    <citation type="submission" date="2009-06" db="EMBL/GenBank/DDBJ databases">
        <title>The Genome Sequence of Loxodonta africana (African elephant).</title>
        <authorList>
            <person name="Di Palma F."/>
            <person name="Heiman D."/>
            <person name="Young S."/>
            <person name="Johnson J."/>
            <person name="Lander E.S."/>
            <person name="Lindblad-Toh K."/>
        </authorList>
    </citation>
    <scope>NUCLEOTIDE SEQUENCE [LARGE SCALE GENOMIC DNA]</scope>
    <source>
        <strain evidence="3 4">Isolate ISIS603380</strain>
    </source>
</reference>
<feature type="region of interest" description="Disordered" evidence="1">
    <location>
        <begin position="100"/>
        <end position="157"/>
    </location>
</feature>
<sequence>MKLLLWACFVCVAFAKKRLPFFREDYNGNRLYPLKPSLNSPYRPPVNYLPPHYYPSQYDVPNYPEFPKPGEQVPPFPWVLTAPGAPAFYPNPNFPPAAWLVPPPPPPPAGPSSSVPPARNPEAPAAQPPSVEPAAANSAVAEPAITEPAAATSVVPE</sequence>
<evidence type="ECO:0000313" key="3">
    <source>
        <dbReference type="Ensembl" id="ENSLAFP00000016521.2"/>
    </source>
</evidence>
<feature type="chain" id="PRO_5011999997" description="Proline rich 27" evidence="2">
    <location>
        <begin position="16"/>
        <end position="157"/>
    </location>
</feature>
<feature type="compositionally biased region" description="Low complexity" evidence="1">
    <location>
        <begin position="132"/>
        <end position="157"/>
    </location>
</feature>
<reference evidence="3" key="2">
    <citation type="submission" date="2025-08" db="UniProtKB">
        <authorList>
            <consortium name="Ensembl"/>
        </authorList>
    </citation>
    <scope>IDENTIFICATION</scope>
    <source>
        <strain evidence="3">Isolate ISIS603380</strain>
    </source>
</reference>
<accession>G3TMY0</accession>
<dbReference type="InParanoid" id="G3TMY0"/>
<dbReference type="PANTHER" id="PTHR39415">
    <property type="entry name" value="PROLINE-RICH PROTEIN 27"/>
    <property type="match status" value="1"/>
</dbReference>
<dbReference type="HOGENOM" id="CLU_111396_0_0_1"/>
<dbReference type="STRING" id="9785.ENSLAFP00000016521"/>
<dbReference type="PANTHER" id="PTHR39415:SF1">
    <property type="entry name" value="PROLINE-RICH PROTEIN 27"/>
    <property type="match status" value="1"/>
</dbReference>
<reference evidence="3" key="3">
    <citation type="submission" date="2025-09" db="UniProtKB">
        <authorList>
            <consortium name="Ensembl"/>
        </authorList>
    </citation>
    <scope>IDENTIFICATION</scope>
    <source>
        <strain evidence="3">Isolate ISIS603380</strain>
    </source>
</reference>
<keyword evidence="2" id="KW-0732">Signal</keyword>
<dbReference type="InterPro" id="IPR033533">
    <property type="entry name" value="PRR27"/>
</dbReference>
<evidence type="ECO:0008006" key="5">
    <source>
        <dbReference type="Google" id="ProtNLM"/>
    </source>
</evidence>
<dbReference type="GO" id="GO:0070062">
    <property type="term" value="C:extracellular exosome"/>
    <property type="evidence" value="ECO:0007669"/>
    <property type="project" value="TreeGrafter"/>
</dbReference>
<dbReference type="GeneTree" id="ENSGT00530000064615"/>
<evidence type="ECO:0000256" key="2">
    <source>
        <dbReference type="SAM" id="SignalP"/>
    </source>
</evidence>